<evidence type="ECO:0000313" key="3">
    <source>
        <dbReference type="Proteomes" id="UP000184111"/>
    </source>
</evidence>
<organism evidence="2 3">
    <name type="scientific">Actinacidiphila paucisporea</name>
    <dbReference type="NCBI Taxonomy" id="310782"/>
    <lineage>
        <taxon>Bacteria</taxon>
        <taxon>Bacillati</taxon>
        <taxon>Actinomycetota</taxon>
        <taxon>Actinomycetes</taxon>
        <taxon>Kitasatosporales</taxon>
        <taxon>Streptomycetaceae</taxon>
        <taxon>Actinacidiphila</taxon>
    </lineage>
</organism>
<proteinExistence type="predicted"/>
<dbReference type="Proteomes" id="UP000184111">
    <property type="component" value="Unassembled WGS sequence"/>
</dbReference>
<sequence length="99" mass="10240">MEAPAALAAPVKAGRVGDAVHDLPESLQRALTPVTEPARVSIQRLRTVGPSEIEVEFGVDLAVEAGAIITKSTANCLLKITVVGKRGDAQPPGEDQASD</sequence>
<dbReference type="InterPro" id="IPR045794">
    <property type="entry name" value="Trypco1"/>
</dbReference>
<reference evidence="2 3" key="1">
    <citation type="submission" date="2016-11" db="EMBL/GenBank/DDBJ databases">
        <authorList>
            <person name="Jaros S."/>
            <person name="Januszkiewicz K."/>
            <person name="Wedrychowicz H."/>
        </authorList>
    </citation>
    <scope>NUCLEOTIDE SEQUENCE [LARGE SCALE GENOMIC DNA]</scope>
    <source>
        <strain evidence="2 3">CGMCC 4.2025</strain>
    </source>
</reference>
<dbReference type="NCBIfam" id="NF041216">
    <property type="entry name" value="CU044_2847_fam"/>
    <property type="match status" value="1"/>
</dbReference>
<evidence type="ECO:0000313" key="2">
    <source>
        <dbReference type="EMBL" id="SHM89637.1"/>
    </source>
</evidence>
<gene>
    <name evidence="2" type="ORF">SAMN05216499_11622</name>
</gene>
<protein>
    <recommendedName>
        <fullName evidence="1">Trypsin-co-occurring domain-containing protein</fullName>
    </recommendedName>
</protein>
<name>A0A1M7MFR7_9ACTN</name>
<dbReference type="EMBL" id="FRBI01000016">
    <property type="protein sequence ID" value="SHM89637.1"/>
    <property type="molecule type" value="Genomic_DNA"/>
</dbReference>
<dbReference type="Pfam" id="PF19493">
    <property type="entry name" value="Trypco1"/>
    <property type="match status" value="1"/>
</dbReference>
<dbReference type="RefSeq" id="WP_235002360.1">
    <property type="nucleotide sequence ID" value="NZ_FRBI01000016.1"/>
</dbReference>
<dbReference type="AlphaFoldDB" id="A0A1M7MFR7"/>
<accession>A0A1M7MFR7</accession>
<keyword evidence="3" id="KW-1185">Reference proteome</keyword>
<evidence type="ECO:0000259" key="1">
    <source>
        <dbReference type="Pfam" id="PF19493"/>
    </source>
</evidence>
<feature type="domain" description="Trypsin-co-occurring" evidence="1">
    <location>
        <begin position="8"/>
        <end position="82"/>
    </location>
</feature>